<sequence>MATLPSSTPVIFPKLVYVDATSTLLGTMANWMLFGILWVQVYLYYVAFSKDTRLLKFIVFVQLLLETIQTVTFTHDTVQGLAISFIDPNVFNQVDTAWCYVPLMTGLIAFITQGMYCYRVLVLTKSKSAVTLIGMLSLGQLVAAIYLTIQTKHAILLSSLLSDSRSLTTIGIWGTCSLACDLLIAAIVSHYLKKQDTSFQNTKSVITRLIRLSTEAGCATALWAGALLVLVYLPRHPPYYEIAASVAAKIHSNTMMAVLNSRIKTVSNSPAFSAPLWNESVKPNALIYTTGRAQGIVFHRECEMAFNSSRLPGSSTAP</sequence>
<feature type="transmembrane region" description="Helical" evidence="1">
    <location>
        <begin position="212"/>
        <end position="233"/>
    </location>
</feature>
<evidence type="ECO:0000259" key="2">
    <source>
        <dbReference type="Pfam" id="PF20152"/>
    </source>
</evidence>
<keyword evidence="1" id="KW-0812">Transmembrane</keyword>
<reference evidence="4" key="1">
    <citation type="submission" date="2014-04" db="EMBL/GenBank/DDBJ databases">
        <title>Evolutionary Origins and Diversification of the Mycorrhizal Mutualists.</title>
        <authorList>
            <consortium name="DOE Joint Genome Institute"/>
            <consortium name="Mycorrhizal Genomics Consortium"/>
            <person name="Kohler A."/>
            <person name="Kuo A."/>
            <person name="Nagy L.G."/>
            <person name="Floudas D."/>
            <person name="Copeland A."/>
            <person name="Barry K.W."/>
            <person name="Cichocki N."/>
            <person name="Veneault-Fourrey C."/>
            <person name="LaButti K."/>
            <person name="Lindquist E.A."/>
            <person name="Lipzen A."/>
            <person name="Lundell T."/>
            <person name="Morin E."/>
            <person name="Murat C."/>
            <person name="Riley R."/>
            <person name="Ohm R."/>
            <person name="Sun H."/>
            <person name="Tunlid A."/>
            <person name="Henrissat B."/>
            <person name="Grigoriev I.V."/>
            <person name="Hibbett D.S."/>
            <person name="Martin F."/>
        </authorList>
    </citation>
    <scope>NUCLEOTIDE SEQUENCE [LARGE SCALE GENOMIC DNA]</scope>
    <source>
        <strain evidence="4">FD-334 SS-4</strain>
    </source>
</reference>
<evidence type="ECO:0000313" key="3">
    <source>
        <dbReference type="EMBL" id="KJA21731.1"/>
    </source>
</evidence>
<dbReference type="PANTHER" id="PTHR40465">
    <property type="entry name" value="CHROMOSOME 1, WHOLE GENOME SHOTGUN SEQUENCE"/>
    <property type="match status" value="1"/>
</dbReference>
<dbReference type="InterPro" id="IPR045339">
    <property type="entry name" value="DUF6534"/>
</dbReference>
<dbReference type="Proteomes" id="UP000054270">
    <property type="component" value="Unassembled WGS sequence"/>
</dbReference>
<keyword evidence="4" id="KW-1185">Reference proteome</keyword>
<keyword evidence="1" id="KW-1133">Transmembrane helix</keyword>
<feature type="transmembrane region" description="Helical" evidence="1">
    <location>
        <begin position="169"/>
        <end position="192"/>
    </location>
</feature>
<dbReference type="PANTHER" id="PTHR40465:SF1">
    <property type="entry name" value="DUF6534 DOMAIN-CONTAINING PROTEIN"/>
    <property type="match status" value="1"/>
</dbReference>
<accession>A0A0D2NZ58</accession>
<feature type="transmembrane region" description="Helical" evidence="1">
    <location>
        <begin position="95"/>
        <end position="118"/>
    </location>
</feature>
<dbReference type="STRING" id="945553.A0A0D2NZ58"/>
<dbReference type="Pfam" id="PF20152">
    <property type="entry name" value="DUF6534"/>
    <property type="match status" value="1"/>
</dbReference>
<organism evidence="3 4">
    <name type="scientific">Hypholoma sublateritium (strain FD-334 SS-4)</name>
    <dbReference type="NCBI Taxonomy" id="945553"/>
    <lineage>
        <taxon>Eukaryota</taxon>
        <taxon>Fungi</taxon>
        <taxon>Dikarya</taxon>
        <taxon>Basidiomycota</taxon>
        <taxon>Agaricomycotina</taxon>
        <taxon>Agaricomycetes</taxon>
        <taxon>Agaricomycetidae</taxon>
        <taxon>Agaricales</taxon>
        <taxon>Agaricineae</taxon>
        <taxon>Strophariaceae</taxon>
        <taxon>Hypholoma</taxon>
    </lineage>
</organism>
<evidence type="ECO:0000313" key="4">
    <source>
        <dbReference type="Proteomes" id="UP000054270"/>
    </source>
</evidence>
<feature type="transmembrane region" description="Helical" evidence="1">
    <location>
        <begin position="130"/>
        <end position="149"/>
    </location>
</feature>
<dbReference type="AlphaFoldDB" id="A0A0D2NZ58"/>
<proteinExistence type="predicted"/>
<dbReference type="OMA" id="FHRECEM"/>
<feature type="domain" description="DUF6534" evidence="2">
    <location>
        <begin position="177"/>
        <end position="262"/>
    </location>
</feature>
<name>A0A0D2NZ58_HYPSF</name>
<dbReference type="EMBL" id="KN817555">
    <property type="protein sequence ID" value="KJA21731.1"/>
    <property type="molecule type" value="Genomic_DNA"/>
</dbReference>
<feature type="transmembrane region" description="Helical" evidence="1">
    <location>
        <begin position="28"/>
        <end position="47"/>
    </location>
</feature>
<evidence type="ECO:0000256" key="1">
    <source>
        <dbReference type="SAM" id="Phobius"/>
    </source>
</evidence>
<protein>
    <recommendedName>
        <fullName evidence="2">DUF6534 domain-containing protein</fullName>
    </recommendedName>
</protein>
<dbReference type="OrthoDB" id="2562493at2759"/>
<gene>
    <name evidence="3" type="ORF">HYPSUDRAFT_41576</name>
</gene>
<feature type="transmembrane region" description="Helical" evidence="1">
    <location>
        <begin position="54"/>
        <end position="75"/>
    </location>
</feature>
<keyword evidence="1" id="KW-0472">Membrane</keyword>